<evidence type="ECO:0000313" key="3">
    <source>
        <dbReference type="EMBL" id="KJZ73675.1"/>
    </source>
</evidence>
<dbReference type="PANTHER" id="PTHR40018">
    <property type="entry name" value="[PSI+] INDUCTION PROTEIN 2"/>
    <property type="match status" value="1"/>
</dbReference>
<keyword evidence="2" id="KW-0812">Transmembrane</keyword>
<feature type="region of interest" description="Disordered" evidence="1">
    <location>
        <begin position="292"/>
        <end position="469"/>
    </location>
</feature>
<feature type="transmembrane region" description="Helical" evidence="2">
    <location>
        <begin position="68"/>
        <end position="90"/>
    </location>
</feature>
<protein>
    <recommendedName>
        <fullName evidence="5">Fibroin-3</fullName>
    </recommendedName>
</protein>
<dbReference type="PANTHER" id="PTHR40018:SF1">
    <property type="entry name" value="[PSI+] INDUCTION PROTEIN 2"/>
    <property type="match status" value="1"/>
</dbReference>
<evidence type="ECO:0000256" key="1">
    <source>
        <dbReference type="SAM" id="MobiDB-lite"/>
    </source>
</evidence>
<dbReference type="AlphaFoldDB" id="A0A0F7ZNF8"/>
<organism evidence="3 4">
    <name type="scientific">Hirsutella minnesotensis 3608</name>
    <dbReference type="NCBI Taxonomy" id="1043627"/>
    <lineage>
        <taxon>Eukaryota</taxon>
        <taxon>Fungi</taxon>
        <taxon>Dikarya</taxon>
        <taxon>Ascomycota</taxon>
        <taxon>Pezizomycotina</taxon>
        <taxon>Sordariomycetes</taxon>
        <taxon>Hypocreomycetidae</taxon>
        <taxon>Hypocreales</taxon>
        <taxon>Ophiocordycipitaceae</taxon>
        <taxon>Hirsutella</taxon>
    </lineage>
</organism>
<accession>A0A0F7ZNF8</accession>
<name>A0A0F7ZNF8_9HYPO</name>
<sequence length="469" mass="50645">MPSLDVAMARSLGETSLEQLRSALARRIAAGIDKRDVLTGAADTLFDAKTAFSSWDNCMKVNYCKWPVIAVIVVGGLILLSIVSCIIRRLCCGLACCCSCFQCLKCCGNCCGCCDTPSKQKHKYLEEPYIPPNHGYQMQPPMHAPSAAHTQQKFEPPQYAEFDVPKKGGEDSLPQMPSWESGNSKKIEVEEEEVEMDHLKQSSTPKPPMSTAPPSRMGADARSLYSAPGAGSHGYAPGQPLRSQTPGYGRSTPAHAVSPPLDQRGYNNYSPDHEHNSYGFDQVNAPFAAPVAHGRQMSHASQGFAEMPAEPAYPGYHDQRSLAGSPAPYGVRRQMSGDGAGGMDARPPYGMDSRVRNSPGPRQTPVSRGDYQYMPPRASPAPREPGYRQPGFAPSPAPVNAAYPTHQPPHAGWSSQQSHPGSPQPYITNSAGFDFTSGYSRPNDPSHQQSGAQSPTKEAYPGYKPYTPA</sequence>
<reference evidence="3 4" key="1">
    <citation type="journal article" date="2014" name="Genome Biol. Evol.">
        <title>Comparative genomics and transcriptomics analyses reveal divergent lifestyle features of nematode endoparasitic fungus Hirsutella minnesotensis.</title>
        <authorList>
            <person name="Lai Y."/>
            <person name="Liu K."/>
            <person name="Zhang X."/>
            <person name="Zhang X."/>
            <person name="Li K."/>
            <person name="Wang N."/>
            <person name="Shu C."/>
            <person name="Wu Y."/>
            <person name="Wang C."/>
            <person name="Bushley K.E."/>
            <person name="Xiang M."/>
            <person name="Liu X."/>
        </authorList>
    </citation>
    <scope>NUCLEOTIDE SEQUENCE [LARGE SCALE GENOMIC DNA]</scope>
    <source>
        <strain evidence="3 4">3608</strain>
    </source>
</reference>
<evidence type="ECO:0000256" key="2">
    <source>
        <dbReference type="SAM" id="Phobius"/>
    </source>
</evidence>
<keyword evidence="2" id="KW-1133">Transmembrane helix</keyword>
<dbReference type="InterPro" id="IPR037504">
    <property type="entry name" value="PSI_induc_2"/>
</dbReference>
<dbReference type="GO" id="GO:0005886">
    <property type="term" value="C:plasma membrane"/>
    <property type="evidence" value="ECO:0007669"/>
    <property type="project" value="TreeGrafter"/>
</dbReference>
<dbReference type="GO" id="GO:0005935">
    <property type="term" value="C:cellular bud neck"/>
    <property type="evidence" value="ECO:0007669"/>
    <property type="project" value="TreeGrafter"/>
</dbReference>
<proteinExistence type="predicted"/>
<feature type="compositionally biased region" description="Low complexity" evidence="1">
    <location>
        <begin position="414"/>
        <end position="425"/>
    </location>
</feature>
<evidence type="ECO:0008006" key="5">
    <source>
        <dbReference type="Google" id="ProtNLM"/>
    </source>
</evidence>
<dbReference type="EMBL" id="KQ030533">
    <property type="protein sequence ID" value="KJZ73675.1"/>
    <property type="molecule type" value="Genomic_DNA"/>
</dbReference>
<feature type="compositionally biased region" description="Polar residues" evidence="1">
    <location>
        <begin position="426"/>
        <end position="456"/>
    </location>
</feature>
<gene>
    <name evidence="3" type="ORF">HIM_07008</name>
</gene>
<feature type="region of interest" description="Disordered" evidence="1">
    <location>
        <begin position="161"/>
        <end position="280"/>
    </location>
</feature>
<evidence type="ECO:0000313" key="4">
    <source>
        <dbReference type="Proteomes" id="UP000054481"/>
    </source>
</evidence>
<dbReference type="Proteomes" id="UP000054481">
    <property type="component" value="Unassembled WGS sequence"/>
</dbReference>
<keyword evidence="2" id="KW-0472">Membrane</keyword>
<dbReference type="OrthoDB" id="5401332at2759"/>
<keyword evidence="4" id="KW-1185">Reference proteome</keyword>